<reference evidence="3" key="2">
    <citation type="submission" date="2020-09" db="EMBL/GenBank/DDBJ databases">
        <authorList>
            <person name="Yu Y."/>
        </authorList>
    </citation>
    <scope>NUCLEOTIDE SEQUENCE</scope>
    <source>
        <strain evidence="3">KCTC 49039</strain>
    </source>
</reference>
<comment type="caution">
    <text evidence="3">The sequence shown here is derived from an EMBL/GenBank/DDBJ whole genome shotgun (WGS) entry which is preliminary data.</text>
</comment>
<feature type="compositionally biased region" description="Gly residues" evidence="1">
    <location>
        <begin position="122"/>
        <end position="131"/>
    </location>
</feature>
<dbReference type="AlphaFoldDB" id="A0A927G604"/>
<evidence type="ECO:0000313" key="3">
    <source>
        <dbReference type="EMBL" id="MBD8077686.1"/>
    </source>
</evidence>
<feature type="compositionally biased region" description="Low complexity" evidence="1">
    <location>
        <begin position="139"/>
        <end position="151"/>
    </location>
</feature>
<dbReference type="Proteomes" id="UP000610846">
    <property type="component" value="Unassembled WGS sequence"/>
</dbReference>
<dbReference type="InterPro" id="IPR005471">
    <property type="entry name" value="Tscrpt_reg_IclR_N"/>
</dbReference>
<dbReference type="EMBL" id="JACYHB010000001">
    <property type="protein sequence ID" value="MBD8077686.1"/>
    <property type="molecule type" value="Genomic_DNA"/>
</dbReference>
<keyword evidence="4" id="KW-1185">Reference proteome</keyword>
<dbReference type="GO" id="GO:0006355">
    <property type="term" value="P:regulation of DNA-templated transcription"/>
    <property type="evidence" value="ECO:0007669"/>
    <property type="project" value="InterPro"/>
</dbReference>
<dbReference type="Pfam" id="PF09339">
    <property type="entry name" value="HTH_IclR"/>
    <property type="match status" value="1"/>
</dbReference>
<feature type="compositionally biased region" description="Basic and acidic residues" evidence="1">
    <location>
        <begin position="157"/>
        <end position="170"/>
    </location>
</feature>
<gene>
    <name evidence="3" type="ORF">IF651_01245</name>
</gene>
<organism evidence="3 4">
    <name type="scientific">Cellulosimicrobium arenosum</name>
    <dbReference type="NCBI Taxonomy" id="2708133"/>
    <lineage>
        <taxon>Bacteria</taxon>
        <taxon>Bacillati</taxon>
        <taxon>Actinomycetota</taxon>
        <taxon>Actinomycetes</taxon>
        <taxon>Micrococcales</taxon>
        <taxon>Promicromonosporaceae</taxon>
        <taxon>Cellulosimicrobium</taxon>
    </lineage>
</organism>
<protein>
    <submittedName>
        <fullName evidence="3">Helix-turn-helix domain-containing protein</fullName>
    </submittedName>
</protein>
<accession>A0A927G604</accession>
<feature type="region of interest" description="Disordered" evidence="1">
    <location>
        <begin position="84"/>
        <end position="181"/>
    </location>
</feature>
<sequence length="282" mass="31239">MNAETRRFEWERALLAADKPTIPSTARLVGLVLATRVDPDLTIPAEFSPSLGRLARDAGLGKTSVADHLNTLEAKGWVVRDRPSTEAAMKSHERTRYRLVIPDPVREADSPPVREADRSGRRTGGGPGGGQDPVREADTTSTSSISSSISSPPVGTRSREEEAVTDEKPEPPTSVTAPLFDTTQAVAGYERPRLAADDWRPTTREFEDALVDFPDLGKVDKPGVKRLTREALDTLADLPRPPDFALAATDRTSRDHRRVHGFWRSYVENHVHEYKPTPWYEK</sequence>
<evidence type="ECO:0000256" key="1">
    <source>
        <dbReference type="SAM" id="MobiDB-lite"/>
    </source>
</evidence>
<proteinExistence type="predicted"/>
<evidence type="ECO:0000259" key="2">
    <source>
        <dbReference type="Pfam" id="PF09339"/>
    </source>
</evidence>
<reference evidence="3" key="1">
    <citation type="journal article" date="2018" name="Curr. Microbiol.">
        <title>Cellulosimicrobium arenosum sp. nov., Isolated from Marine Sediment Sand.</title>
        <authorList>
            <person name="Oh M."/>
            <person name="Kim J.H."/>
            <person name="Yoon J.H."/>
            <person name="Schumann P."/>
            <person name="Kim W."/>
        </authorList>
    </citation>
    <scope>NUCLEOTIDE SEQUENCE</scope>
    <source>
        <strain evidence="3">KCTC 49039</strain>
    </source>
</reference>
<feature type="domain" description="HTH iclR-type" evidence="2">
    <location>
        <begin position="50"/>
        <end position="81"/>
    </location>
</feature>
<dbReference type="RefSeq" id="WP_191827252.1">
    <property type="nucleotide sequence ID" value="NZ_JACYHB010000001.1"/>
</dbReference>
<feature type="compositionally biased region" description="Basic and acidic residues" evidence="1">
    <location>
        <begin position="104"/>
        <end position="120"/>
    </location>
</feature>
<evidence type="ECO:0000313" key="4">
    <source>
        <dbReference type="Proteomes" id="UP000610846"/>
    </source>
</evidence>
<dbReference type="GO" id="GO:0003677">
    <property type="term" value="F:DNA binding"/>
    <property type="evidence" value="ECO:0007669"/>
    <property type="project" value="InterPro"/>
</dbReference>
<name>A0A927G604_9MICO</name>
<feature type="compositionally biased region" description="Basic and acidic residues" evidence="1">
    <location>
        <begin position="84"/>
        <end position="96"/>
    </location>
</feature>